<dbReference type="FunFam" id="3.90.470.10:FF:000017">
    <property type="entry name" value="54S ribosomal protein L22, mitochondrial"/>
    <property type="match status" value="1"/>
</dbReference>
<dbReference type="EMBL" id="JAANYQ010000014">
    <property type="protein sequence ID" value="KAF4121012.1"/>
    <property type="molecule type" value="Genomic_DNA"/>
</dbReference>
<dbReference type="RefSeq" id="XP_035319664.1">
    <property type="nucleotide sequence ID" value="XM_035464478.1"/>
</dbReference>
<evidence type="ECO:0000256" key="5">
    <source>
        <dbReference type="SAM" id="MobiDB-lite"/>
    </source>
</evidence>
<dbReference type="InterPro" id="IPR047867">
    <property type="entry name" value="Ribosomal_uL22_bac/org-type"/>
</dbReference>
<accession>A0A9P4YSH3</accession>
<dbReference type="InterPro" id="IPR001063">
    <property type="entry name" value="Ribosomal_uL22"/>
</dbReference>
<keyword evidence="7" id="KW-1185">Reference proteome</keyword>
<feature type="region of interest" description="Disordered" evidence="5">
    <location>
        <begin position="52"/>
        <end position="112"/>
    </location>
</feature>
<proteinExistence type="inferred from homology"/>
<dbReference type="SUPFAM" id="SSF54843">
    <property type="entry name" value="Ribosomal protein L22"/>
    <property type="match status" value="1"/>
</dbReference>
<evidence type="ECO:0000313" key="7">
    <source>
        <dbReference type="Proteomes" id="UP000749293"/>
    </source>
</evidence>
<dbReference type="PANTHER" id="PTHR13501:SF10">
    <property type="entry name" value="LARGE RIBOSOMAL SUBUNIT PROTEIN UL22M"/>
    <property type="match status" value="1"/>
</dbReference>
<dbReference type="GO" id="GO:0003735">
    <property type="term" value="F:structural constituent of ribosome"/>
    <property type="evidence" value="ECO:0007669"/>
    <property type="project" value="InterPro"/>
</dbReference>
<evidence type="ECO:0000256" key="4">
    <source>
        <dbReference type="RuleBase" id="RU004005"/>
    </source>
</evidence>
<dbReference type="Proteomes" id="UP000749293">
    <property type="component" value="Unassembled WGS sequence"/>
</dbReference>
<evidence type="ECO:0000256" key="2">
    <source>
        <dbReference type="ARBA" id="ARBA00022980"/>
    </source>
</evidence>
<sequence length="329" mass="37835">MTLHVAARRLGQPTTLIASTFAATRLGPSLQCRHAWTGNPLKGLKEIFNRSKKAQESTVAPELDDPKSRQEHLRRSLTSKNASGGIFEEELKDSSEAADATSAAEERNVRTRENMAVVTDPDPRSRIRWQRRKVMQMVRSRGVVSREDRIKMTEREHLHKSKFLPTSTKKLVMLARQIAGKPVDDAITQMHWSKKKMAAEVKYYLEEARDLAVAQRGMGLGRINGELLHKPRKIQTKDGKWIEVSDPTRMYVAQSWVGRGPWRGKTMDYKARARFGIIQHPSTSLTILLKEEKTRIREHDERETRKKSLGPWVHLPNRKVSAQRPYYVW</sequence>
<keyword evidence="3 4" id="KW-0687">Ribonucleoprotein</keyword>
<evidence type="ECO:0000256" key="3">
    <source>
        <dbReference type="ARBA" id="ARBA00023274"/>
    </source>
</evidence>
<evidence type="ECO:0000313" key="6">
    <source>
        <dbReference type="EMBL" id="KAF4121012.1"/>
    </source>
</evidence>
<comment type="similarity">
    <text evidence="1 4">Belongs to the universal ribosomal protein uL22 family.</text>
</comment>
<dbReference type="InterPro" id="IPR036394">
    <property type="entry name" value="Ribosomal_uL22_sf"/>
</dbReference>
<dbReference type="PANTHER" id="PTHR13501">
    <property type="entry name" value="CHLOROPLAST 50S RIBOSOMAL PROTEIN L22-RELATED"/>
    <property type="match status" value="1"/>
</dbReference>
<dbReference type="GeneID" id="55968728"/>
<dbReference type="Gene3D" id="3.90.470.10">
    <property type="entry name" value="Ribosomal protein L22/L17"/>
    <property type="match status" value="1"/>
</dbReference>
<keyword evidence="2 4" id="KW-0689">Ribosomal protein</keyword>
<dbReference type="AlphaFoldDB" id="A0A9P4YSH3"/>
<feature type="compositionally biased region" description="Basic and acidic residues" evidence="5">
    <location>
        <begin position="64"/>
        <end position="74"/>
    </location>
</feature>
<dbReference type="OrthoDB" id="416470at2759"/>
<dbReference type="GO" id="GO:0015934">
    <property type="term" value="C:large ribosomal subunit"/>
    <property type="evidence" value="ECO:0007669"/>
    <property type="project" value="InterPro"/>
</dbReference>
<dbReference type="Pfam" id="PF00237">
    <property type="entry name" value="Ribosomal_L22"/>
    <property type="match status" value="1"/>
</dbReference>
<comment type="caution">
    <text evidence="6">The sequence shown here is derived from an EMBL/GenBank/DDBJ whole genome shotgun (WGS) entry which is preliminary data.</text>
</comment>
<evidence type="ECO:0000256" key="1">
    <source>
        <dbReference type="ARBA" id="ARBA00009451"/>
    </source>
</evidence>
<organism evidence="6 7">
    <name type="scientific">Geosmithia morbida</name>
    <dbReference type="NCBI Taxonomy" id="1094350"/>
    <lineage>
        <taxon>Eukaryota</taxon>
        <taxon>Fungi</taxon>
        <taxon>Dikarya</taxon>
        <taxon>Ascomycota</taxon>
        <taxon>Pezizomycotina</taxon>
        <taxon>Sordariomycetes</taxon>
        <taxon>Hypocreomycetidae</taxon>
        <taxon>Hypocreales</taxon>
        <taxon>Bionectriaceae</taxon>
        <taxon>Geosmithia</taxon>
    </lineage>
</organism>
<protein>
    <submittedName>
        <fullName evidence="6">Ribosomal protein L22</fullName>
    </submittedName>
</protein>
<gene>
    <name evidence="6" type="ORF">GMORB2_2498</name>
</gene>
<dbReference type="GO" id="GO:0006412">
    <property type="term" value="P:translation"/>
    <property type="evidence" value="ECO:0007669"/>
    <property type="project" value="InterPro"/>
</dbReference>
<reference evidence="6" key="1">
    <citation type="submission" date="2020-03" db="EMBL/GenBank/DDBJ databases">
        <title>Site-based positive gene gene selection in Geosmithia morbida across the United States reveals a broad range of putative effectors and factors for local host and environmental adapation.</title>
        <authorList>
            <person name="Onufrak A."/>
            <person name="Murdoch R.W."/>
            <person name="Gazis R."/>
            <person name="Huff M."/>
            <person name="Staton M."/>
            <person name="Klingeman W."/>
            <person name="Hadziabdic D."/>
        </authorList>
    </citation>
    <scope>NUCLEOTIDE SEQUENCE</scope>
    <source>
        <strain evidence="6">1262</strain>
    </source>
</reference>
<name>A0A9P4YSH3_9HYPO</name>